<name>A0A371Q7X1_STRIH</name>
<dbReference type="AlphaFoldDB" id="A0A371Q7X1"/>
<keyword evidence="1" id="KW-1133">Transmembrane helix</keyword>
<comment type="caution">
    <text evidence="2">The sequence shown here is derived from an EMBL/GenBank/DDBJ whole genome shotgun (WGS) entry which is preliminary data.</text>
</comment>
<dbReference type="EMBL" id="QUAC01000055">
    <property type="protein sequence ID" value="REK90808.1"/>
    <property type="molecule type" value="Genomic_DNA"/>
</dbReference>
<organism evidence="2 3">
    <name type="scientific">Streptomyces inhibens</name>
    <dbReference type="NCBI Taxonomy" id="2293571"/>
    <lineage>
        <taxon>Bacteria</taxon>
        <taxon>Bacillati</taxon>
        <taxon>Actinomycetota</taxon>
        <taxon>Actinomycetes</taxon>
        <taxon>Kitasatosporales</taxon>
        <taxon>Streptomycetaceae</taxon>
        <taxon>Streptomyces</taxon>
    </lineage>
</organism>
<keyword evidence="3" id="KW-1185">Reference proteome</keyword>
<evidence type="ECO:0000256" key="1">
    <source>
        <dbReference type="SAM" id="Phobius"/>
    </source>
</evidence>
<keyword evidence="1" id="KW-0472">Membrane</keyword>
<feature type="transmembrane region" description="Helical" evidence="1">
    <location>
        <begin position="131"/>
        <end position="152"/>
    </location>
</feature>
<dbReference type="RefSeq" id="WP_128505032.1">
    <property type="nucleotide sequence ID" value="NZ_QUAC01000055.1"/>
</dbReference>
<dbReference type="Proteomes" id="UP000262477">
    <property type="component" value="Unassembled WGS sequence"/>
</dbReference>
<proteinExistence type="predicted"/>
<dbReference type="OrthoDB" id="4188786at2"/>
<keyword evidence="1" id="KW-0812">Transmembrane</keyword>
<protein>
    <submittedName>
        <fullName evidence="2">Uncharacterized protein</fullName>
    </submittedName>
</protein>
<evidence type="ECO:0000313" key="2">
    <source>
        <dbReference type="EMBL" id="REK90808.1"/>
    </source>
</evidence>
<evidence type="ECO:0000313" key="3">
    <source>
        <dbReference type="Proteomes" id="UP000262477"/>
    </source>
</evidence>
<sequence>MTVLDVLATSQTISPKLALRWLRGQAQHIADKLDPERRAVWQQQAGHYFQVPAATCSAQLRAWCEDAREQNTAREQLNNGSPATLVVSDRTDRYTLTVWPLPAPADSGTAATLPVYRQPTRSRRVKCARTVLVSVATLAAYALVGWLLLVPFTR</sequence>
<reference evidence="2 3" key="1">
    <citation type="submission" date="2018-08" db="EMBL/GenBank/DDBJ databases">
        <title>Streptomyces NEAU-D10 sp. nov., a novel Actinomycete isolated from soil.</title>
        <authorList>
            <person name="Jin L."/>
        </authorList>
    </citation>
    <scope>NUCLEOTIDE SEQUENCE [LARGE SCALE GENOMIC DNA]</scope>
    <source>
        <strain evidence="2 3">NEAU-D10</strain>
    </source>
</reference>
<gene>
    <name evidence="2" type="ORF">DY245_08150</name>
</gene>
<accession>A0A371Q7X1</accession>